<feature type="domain" description="SRCR" evidence="3">
    <location>
        <begin position="29"/>
        <end position="85"/>
    </location>
</feature>
<comment type="caution">
    <text evidence="4">The sequence shown here is derived from an EMBL/GenBank/DDBJ whole genome shotgun (WGS) entry which is preliminary data.</text>
</comment>
<dbReference type="Proteomes" id="UP000327468">
    <property type="component" value="Chromosome 18"/>
</dbReference>
<evidence type="ECO:0000313" key="4">
    <source>
        <dbReference type="EMBL" id="KAB5541873.1"/>
    </source>
</evidence>
<dbReference type="InterPro" id="IPR036772">
    <property type="entry name" value="SRCR-like_dom_sf"/>
</dbReference>
<gene>
    <name evidence="4" type="ORF">PHYPO_G00084950</name>
</gene>
<proteinExistence type="predicted"/>
<dbReference type="SUPFAM" id="SSF56487">
    <property type="entry name" value="SRCR-like"/>
    <property type="match status" value="1"/>
</dbReference>
<feature type="disulfide bond" evidence="2">
    <location>
        <begin position="30"/>
        <end position="40"/>
    </location>
</feature>
<accession>A0A5N5LGR7</accession>
<dbReference type="EMBL" id="VFJC01000019">
    <property type="protein sequence ID" value="KAB5541873.1"/>
    <property type="molecule type" value="Genomic_DNA"/>
</dbReference>
<dbReference type="PROSITE" id="PS50287">
    <property type="entry name" value="SRCR_2"/>
    <property type="match status" value="1"/>
</dbReference>
<reference evidence="4 5" key="1">
    <citation type="submission" date="2019-06" db="EMBL/GenBank/DDBJ databases">
        <title>A chromosome-scale genome assembly of the striped catfish, Pangasianodon hypophthalmus.</title>
        <authorList>
            <person name="Wen M."/>
            <person name="Zahm M."/>
            <person name="Roques C."/>
            <person name="Cabau C."/>
            <person name="Klopp C."/>
            <person name="Donnadieu C."/>
            <person name="Jouanno E."/>
            <person name="Avarre J.-C."/>
            <person name="Campet M."/>
            <person name="Ha T.T.T."/>
            <person name="Dugue R."/>
            <person name="Lampietro C."/>
            <person name="Louis A."/>
            <person name="Herpin A."/>
            <person name="Echchiki A."/>
            <person name="Berthelot C."/>
            <person name="Parey E."/>
            <person name="Roest-Crollius H."/>
            <person name="Braasch I."/>
            <person name="Postlethwait J."/>
            <person name="Bobe J."/>
            <person name="Montfort J."/>
            <person name="Bouchez O."/>
            <person name="Begum T."/>
            <person name="Schartl M."/>
            <person name="Guiguen Y."/>
        </authorList>
    </citation>
    <scope>NUCLEOTIDE SEQUENCE [LARGE SCALE GENOMIC DNA]</scope>
    <source>
        <strain evidence="4 5">Indonesia</strain>
        <tissue evidence="4">Blood</tissue>
    </source>
</reference>
<keyword evidence="5" id="KW-1185">Reference proteome</keyword>
<dbReference type="InterPro" id="IPR001190">
    <property type="entry name" value="SRCR"/>
</dbReference>
<dbReference type="AlphaFoldDB" id="A0A5N5LGR7"/>
<evidence type="ECO:0000256" key="2">
    <source>
        <dbReference type="PROSITE-ProRule" id="PRU00196"/>
    </source>
</evidence>
<comment type="caution">
    <text evidence="2">Lacks conserved residue(s) required for the propagation of feature annotation.</text>
</comment>
<evidence type="ECO:0000313" key="5">
    <source>
        <dbReference type="Proteomes" id="UP000327468"/>
    </source>
</evidence>
<dbReference type="GO" id="GO:0016020">
    <property type="term" value="C:membrane"/>
    <property type="evidence" value="ECO:0007669"/>
    <property type="project" value="InterPro"/>
</dbReference>
<organism evidence="4 5">
    <name type="scientific">Pangasianodon hypophthalmus</name>
    <name type="common">Striped catfish</name>
    <name type="synonym">Helicophagus hypophthalmus</name>
    <dbReference type="NCBI Taxonomy" id="310915"/>
    <lineage>
        <taxon>Eukaryota</taxon>
        <taxon>Metazoa</taxon>
        <taxon>Chordata</taxon>
        <taxon>Craniata</taxon>
        <taxon>Vertebrata</taxon>
        <taxon>Euteleostomi</taxon>
        <taxon>Actinopterygii</taxon>
        <taxon>Neopterygii</taxon>
        <taxon>Teleostei</taxon>
        <taxon>Ostariophysi</taxon>
        <taxon>Siluriformes</taxon>
        <taxon>Pangasiidae</taxon>
        <taxon>Pangasianodon</taxon>
    </lineage>
</organism>
<sequence>MVKMLESPAQVTECLDSLLVLTGALGEWSCSGSEAHLGNCSSAQPVSCSSGEQLYITCSDHSSIRFQLSEEGECGHHEDVGIVCSEFKEIRLTEGCEGNLEVFYNGTWVVVMRWFILPAQKMERLYVLMGPALNFLFRNIAQSTGLSG</sequence>
<protein>
    <recommendedName>
        <fullName evidence="3">SRCR domain-containing protein</fullName>
    </recommendedName>
</protein>
<name>A0A5N5LGR7_PANHP</name>
<evidence type="ECO:0000259" key="3">
    <source>
        <dbReference type="PROSITE" id="PS50287"/>
    </source>
</evidence>
<keyword evidence="1 2" id="KW-1015">Disulfide bond</keyword>
<evidence type="ECO:0000256" key="1">
    <source>
        <dbReference type="ARBA" id="ARBA00023157"/>
    </source>
</evidence>